<accession>A0A2N0RYV2</accession>
<dbReference type="VEuPathDB" id="FungiDB:RhiirA1_457190"/>
<name>A0A2N0RYV2_9GLOM</name>
<reference evidence="2 3" key="1">
    <citation type="submission" date="2017-10" db="EMBL/GenBank/DDBJ databases">
        <title>Extensive intraspecific genome diversity in a model arbuscular mycorrhizal fungus.</title>
        <authorList>
            <person name="Chen E.C.H."/>
            <person name="Morin E."/>
            <person name="Baudet D."/>
            <person name="Noel J."/>
            <person name="Ndikumana S."/>
            <person name="Charron P."/>
            <person name="St-Onge C."/>
            <person name="Giorgi J."/>
            <person name="Grigoriev I.V."/>
            <person name="Roux C."/>
            <person name="Martin F.M."/>
            <person name="Corradi N."/>
        </authorList>
    </citation>
    <scope>NUCLEOTIDE SEQUENCE [LARGE SCALE GENOMIC DNA]</scope>
    <source>
        <strain evidence="2 3">A1</strain>
    </source>
</reference>
<proteinExistence type="predicted"/>
<feature type="coiled-coil region" evidence="1">
    <location>
        <begin position="3"/>
        <end position="30"/>
    </location>
</feature>
<sequence>MTKKRSNQGKEKKKERIQKLQHKLQKLMNDISAEVLADNSLPFINELSQVLENTEIQENYLLKVLENPKIQKNVINNSSQLITSNEKKLVKFIQPIYFYEDNELNRNSDNFENYKGYS</sequence>
<comment type="caution">
    <text evidence="2">The sequence shown here is derived from an EMBL/GenBank/DDBJ whole genome shotgun (WGS) entry which is preliminary data.</text>
</comment>
<evidence type="ECO:0000256" key="1">
    <source>
        <dbReference type="SAM" id="Coils"/>
    </source>
</evidence>
<keyword evidence="1" id="KW-0175">Coiled coil</keyword>
<evidence type="ECO:0000313" key="2">
    <source>
        <dbReference type="EMBL" id="PKC68470.1"/>
    </source>
</evidence>
<protein>
    <submittedName>
        <fullName evidence="2">Uncharacterized protein</fullName>
    </submittedName>
</protein>
<gene>
    <name evidence="2" type="ORF">RhiirA1_457190</name>
</gene>
<organism evidence="2 3">
    <name type="scientific">Rhizophagus irregularis</name>
    <dbReference type="NCBI Taxonomy" id="588596"/>
    <lineage>
        <taxon>Eukaryota</taxon>
        <taxon>Fungi</taxon>
        <taxon>Fungi incertae sedis</taxon>
        <taxon>Mucoromycota</taxon>
        <taxon>Glomeromycotina</taxon>
        <taxon>Glomeromycetes</taxon>
        <taxon>Glomerales</taxon>
        <taxon>Glomeraceae</taxon>
        <taxon>Rhizophagus</taxon>
    </lineage>
</organism>
<reference evidence="2 3" key="2">
    <citation type="submission" date="2017-10" db="EMBL/GenBank/DDBJ databases">
        <title>Genome analyses suggest a sexual origin of heterokaryosis in a supposedly ancient asexual fungus.</title>
        <authorList>
            <person name="Corradi N."/>
            <person name="Sedzielewska K."/>
            <person name="Noel J."/>
            <person name="Charron P."/>
            <person name="Farinelli L."/>
            <person name="Marton T."/>
            <person name="Kruger M."/>
            <person name="Pelin A."/>
            <person name="Brachmann A."/>
            <person name="Corradi N."/>
        </authorList>
    </citation>
    <scope>NUCLEOTIDE SEQUENCE [LARGE SCALE GENOMIC DNA]</scope>
    <source>
        <strain evidence="2 3">A1</strain>
    </source>
</reference>
<dbReference type="EMBL" id="LLXH01000330">
    <property type="protein sequence ID" value="PKC68470.1"/>
    <property type="molecule type" value="Genomic_DNA"/>
</dbReference>
<evidence type="ECO:0000313" key="3">
    <source>
        <dbReference type="Proteomes" id="UP000232688"/>
    </source>
</evidence>
<dbReference type="Proteomes" id="UP000232688">
    <property type="component" value="Unassembled WGS sequence"/>
</dbReference>
<dbReference type="AlphaFoldDB" id="A0A2N0RYV2"/>